<reference evidence="4 5" key="1">
    <citation type="submission" date="2023-07" db="EMBL/GenBank/DDBJ databases">
        <title>Sequencing the genomes of 1000 actinobacteria strains.</title>
        <authorList>
            <person name="Klenk H.-P."/>
        </authorList>
    </citation>
    <scope>NUCLEOTIDE SEQUENCE [LARGE SCALE GENOMIC DNA]</scope>
    <source>
        <strain evidence="4 5">DSM 44109</strain>
    </source>
</reference>
<dbReference type="InterPro" id="IPR002938">
    <property type="entry name" value="FAD-bd"/>
</dbReference>
<keyword evidence="2" id="KW-0503">Monooxygenase</keyword>
<dbReference type="Gene3D" id="3.50.50.60">
    <property type="entry name" value="FAD/NAD(P)-binding domain"/>
    <property type="match status" value="1"/>
</dbReference>
<proteinExistence type="predicted"/>
<keyword evidence="1" id="KW-0560">Oxidoreductase</keyword>
<comment type="caution">
    <text evidence="4">The sequence shown here is derived from an EMBL/GenBank/DDBJ whole genome shotgun (WGS) entry which is preliminary data.</text>
</comment>
<evidence type="ECO:0000256" key="2">
    <source>
        <dbReference type="ARBA" id="ARBA00023033"/>
    </source>
</evidence>
<dbReference type="EMBL" id="JAUSRB010000001">
    <property type="protein sequence ID" value="MDP9861374.1"/>
    <property type="molecule type" value="Genomic_DNA"/>
</dbReference>
<gene>
    <name evidence="4" type="ORF">J2S55_000633</name>
</gene>
<dbReference type="PANTHER" id="PTHR13789:SF309">
    <property type="entry name" value="PUTATIVE (AFU_ORTHOLOGUE AFUA_6G14510)-RELATED"/>
    <property type="match status" value="1"/>
</dbReference>
<evidence type="ECO:0000313" key="5">
    <source>
        <dbReference type="Proteomes" id="UP001230426"/>
    </source>
</evidence>
<keyword evidence="5" id="KW-1185">Reference proteome</keyword>
<name>A0ABT9QWP1_9ACTN</name>
<dbReference type="Proteomes" id="UP001230426">
    <property type="component" value="Unassembled WGS sequence"/>
</dbReference>
<feature type="domain" description="FAD-binding" evidence="3">
    <location>
        <begin position="7"/>
        <end position="339"/>
    </location>
</feature>
<dbReference type="RefSeq" id="WP_306857135.1">
    <property type="nucleotide sequence ID" value="NZ_JAUSRB010000001.1"/>
</dbReference>
<protein>
    <submittedName>
        <fullName evidence="4">2-polyprenyl-6-methoxyphenol hydroxylase-like FAD-dependent oxidoreductase</fullName>
    </submittedName>
</protein>
<dbReference type="PRINTS" id="PR00420">
    <property type="entry name" value="RNGMNOXGNASE"/>
</dbReference>
<dbReference type="SUPFAM" id="SSF51905">
    <property type="entry name" value="FAD/NAD(P)-binding domain"/>
    <property type="match status" value="1"/>
</dbReference>
<dbReference type="InterPro" id="IPR050493">
    <property type="entry name" value="FAD-dep_Monooxygenase_BioMet"/>
</dbReference>
<evidence type="ECO:0000256" key="1">
    <source>
        <dbReference type="ARBA" id="ARBA00023002"/>
    </source>
</evidence>
<organism evidence="4 5">
    <name type="scientific">Streptosporangium brasiliense</name>
    <dbReference type="NCBI Taxonomy" id="47480"/>
    <lineage>
        <taxon>Bacteria</taxon>
        <taxon>Bacillati</taxon>
        <taxon>Actinomycetota</taxon>
        <taxon>Actinomycetes</taxon>
        <taxon>Streptosporangiales</taxon>
        <taxon>Streptosporangiaceae</taxon>
        <taxon>Streptosporangium</taxon>
    </lineage>
</organism>
<dbReference type="PANTHER" id="PTHR13789">
    <property type="entry name" value="MONOOXYGENASE"/>
    <property type="match status" value="1"/>
</dbReference>
<evidence type="ECO:0000259" key="3">
    <source>
        <dbReference type="Pfam" id="PF01494"/>
    </source>
</evidence>
<accession>A0ABT9QWP1</accession>
<dbReference type="Pfam" id="PF01494">
    <property type="entry name" value="FAD_binding_3"/>
    <property type="match status" value="1"/>
</dbReference>
<sequence length="381" mass="40757">MTAGRTAVIVGGGIGGLAAAVALCRRGWRVEVCEQAAQFTEIGAGLSLWPNALRALAVLGLADRVRELGAVEAGGGVRDRAGRWLARTDNVELEQRFGWPLVVVHRADLVRVLVEALPRKTLRPATTITGVHDEGDAVVVEHHHGSLRAEVAVGADGLHSTVRRLGRPDARPPRYAGYTAWRMITSRLPAPLTDGASNWGRGERFGYTSMPGNRAYCFATATVPAGGVSPDGEWAELHRRFGRWAGPIPTLLAAVAEDDVLRHDIYDLPPLSGYVSGRVALLGDAAHAMTPNLGQGACQALEDAVVLASCLDRAPDIASGLAGYDRRRRSRTQDVVRRSARLGAVGQWSWPPAVKARDLAARLTPNSATLRSMTPILGWKP</sequence>
<dbReference type="InterPro" id="IPR036188">
    <property type="entry name" value="FAD/NAD-bd_sf"/>
</dbReference>
<evidence type="ECO:0000313" key="4">
    <source>
        <dbReference type="EMBL" id="MDP9861374.1"/>
    </source>
</evidence>